<keyword evidence="3 7" id="KW-0819">tRNA processing</keyword>
<dbReference type="InterPro" id="IPR000905">
    <property type="entry name" value="Gcp-like_dom"/>
</dbReference>
<reference evidence="9 10" key="1">
    <citation type="submission" date="2015-07" db="EMBL/GenBank/DDBJ databases">
        <title>Comparative genomics of the Sigatoka disease complex on banana suggests a link between parallel evolutionary changes in Pseudocercospora fijiensis and Pseudocercospora eumusae and increased virulence on the banana host.</title>
        <authorList>
            <person name="Chang T.-C."/>
            <person name="Salvucci A."/>
            <person name="Crous P.W."/>
            <person name="Stergiopoulos I."/>
        </authorList>
    </citation>
    <scope>NUCLEOTIDE SEQUENCE [LARGE SCALE GENOMIC DNA]</scope>
    <source>
        <strain evidence="9 10">CBS 114824</strain>
    </source>
</reference>
<dbReference type="GO" id="GO:0046872">
    <property type="term" value="F:metal ion binding"/>
    <property type="evidence" value="ECO:0007669"/>
    <property type="project" value="UniProtKB-KW"/>
</dbReference>
<proteinExistence type="inferred from homology"/>
<evidence type="ECO:0000256" key="1">
    <source>
        <dbReference type="ARBA" id="ARBA00012156"/>
    </source>
</evidence>
<dbReference type="SUPFAM" id="SSF53067">
    <property type="entry name" value="Actin-like ATPase domain"/>
    <property type="match status" value="2"/>
</dbReference>
<keyword evidence="5 7" id="KW-0012">Acyltransferase</keyword>
<sequence length="440" mass="48691">MRSLRYITAHRYVKPFSRQLPRCQPPRRCLTTLAIETSCDDTSVAVAELKSSSLGGRLHLHYHKKITANNDAFNGIHPLVALKSHRTSLAPLVQEALSLAPSLDFISVTRGPGMRSNLAVGVDTAKGLSLGLKVPILGLHHMQAHALTPRLVHAMQNPSGCSPSQELEPSFPFLTVLASGGHTLLISSESLIEHTILAETHDIALGDCLDKAARAIVPSEALQAPYGKALEDFAFPSGEYDYLPPARRQEELEHRRTQWNWSLPPPFSESKGGVKTSRRMAFSFAGLLSFIERLMSRRVDANGRLTSEARLLEEVTTDERRELAREVQRVCFEHLASRILLHLSSSNSKDVNAIVVSGGVASNKFLRHVMRTMLDVRGHRHVALEFPPIELCTDNALMIAWAGLEMWNAGYRSTLNIEPIRKWSMDSILGVGGWTNIANK</sequence>
<gene>
    <name evidence="9" type="ORF">AC578_5423</name>
</gene>
<dbReference type="PRINTS" id="PR00789">
    <property type="entry name" value="OSIALOPTASE"/>
</dbReference>
<name>A0A139HJZ7_9PEZI</name>
<comment type="similarity">
    <text evidence="7">Belongs to the KAE1 / TsaD family.</text>
</comment>
<comment type="cofactor">
    <cofactor evidence="7">
        <name>a divalent metal cation</name>
        <dbReference type="ChEBI" id="CHEBI:60240"/>
    </cofactor>
    <text evidence="7">Binds 1 divalent metal cation per subunit.</text>
</comment>
<evidence type="ECO:0000256" key="6">
    <source>
        <dbReference type="ARBA" id="ARBA00048117"/>
    </source>
</evidence>
<dbReference type="InterPro" id="IPR017861">
    <property type="entry name" value="KAE1/TsaD"/>
</dbReference>
<dbReference type="STRING" id="321146.A0A139HJZ7"/>
<dbReference type="OrthoDB" id="10259622at2759"/>
<keyword evidence="2 7" id="KW-0808">Transferase</keyword>
<evidence type="ECO:0000256" key="7">
    <source>
        <dbReference type="HAMAP-Rule" id="MF_03179"/>
    </source>
</evidence>
<comment type="caution">
    <text evidence="9">The sequence shown here is derived from an EMBL/GenBank/DDBJ whole genome shotgun (WGS) entry which is preliminary data.</text>
</comment>
<dbReference type="PANTHER" id="PTHR11735">
    <property type="entry name" value="TRNA N6-ADENOSINE THREONYLCARBAMOYLTRANSFERASE"/>
    <property type="match status" value="1"/>
</dbReference>
<evidence type="ECO:0000256" key="5">
    <source>
        <dbReference type="ARBA" id="ARBA00023315"/>
    </source>
</evidence>
<evidence type="ECO:0000256" key="4">
    <source>
        <dbReference type="ARBA" id="ARBA00022723"/>
    </source>
</evidence>
<dbReference type="PANTHER" id="PTHR11735:SF6">
    <property type="entry name" value="TRNA N6-ADENOSINE THREONYLCARBAMOYLTRANSFERASE, MITOCHONDRIAL"/>
    <property type="match status" value="1"/>
</dbReference>
<comment type="catalytic activity">
    <reaction evidence="6 7">
        <text>L-threonylcarbamoyladenylate + adenosine(37) in tRNA = N(6)-L-threonylcarbamoyladenosine(37) in tRNA + AMP + H(+)</text>
        <dbReference type="Rhea" id="RHEA:37059"/>
        <dbReference type="Rhea" id="RHEA-COMP:10162"/>
        <dbReference type="Rhea" id="RHEA-COMP:10163"/>
        <dbReference type="ChEBI" id="CHEBI:15378"/>
        <dbReference type="ChEBI" id="CHEBI:73682"/>
        <dbReference type="ChEBI" id="CHEBI:74411"/>
        <dbReference type="ChEBI" id="CHEBI:74418"/>
        <dbReference type="ChEBI" id="CHEBI:456215"/>
        <dbReference type="EC" id="2.3.1.234"/>
    </reaction>
</comment>
<dbReference type="PROSITE" id="PS01016">
    <property type="entry name" value="GLYCOPROTEASE"/>
    <property type="match status" value="1"/>
</dbReference>
<dbReference type="Proteomes" id="UP000070133">
    <property type="component" value="Unassembled WGS sequence"/>
</dbReference>
<accession>A0A139HJZ7</accession>
<dbReference type="AlphaFoldDB" id="A0A139HJZ7"/>
<evidence type="ECO:0000313" key="10">
    <source>
        <dbReference type="Proteomes" id="UP000070133"/>
    </source>
</evidence>
<keyword evidence="7" id="KW-0496">Mitochondrion</keyword>
<comment type="function">
    <text evidence="7">Required for the formation of a threonylcarbamoyl group on adenosine at position 37 (t(6)A37) in mitochondrial tRNAs that read codons beginning with adenine. Probably involved in the transfer of the threonylcarbamoyl moiety of threonylcarbamoyl-AMP (TC-AMP) to the N6 group of A37. Involved in mitochondrial genome maintenance.</text>
</comment>
<organism evidence="9 10">
    <name type="scientific">Pseudocercospora eumusae</name>
    <dbReference type="NCBI Taxonomy" id="321146"/>
    <lineage>
        <taxon>Eukaryota</taxon>
        <taxon>Fungi</taxon>
        <taxon>Dikarya</taxon>
        <taxon>Ascomycota</taxon>
        <taxon>Pezizomycotina</taxon>
        <taxon>Dothideomycetes</taxon>
        <taxon>Dothideomycetidae</taxon>
        <taxon>Mycosphaerellales</taxon>
        <taxon>Mycosphaerellaceae</taxon>
        <taxon>Pseudocercospora</taxon>
    </lineage>
</organism>
<evidence type="ECO:0000256" key="2">
    <source>
        <dbReference type="ARBA" id="ARBA00022679"/>
    </source>
</evidence>
<dbReference type="GO" id="GO:0061711">
    <property type="term" value="F:tRNA N(6)-L-threonylcarbamoyladenine synthase activity"/>
    <property type="evidence" value="ECO:0007669"/>
    <property type="project" value="UniProtKB-EC"/>
</dbReference>
<comment type="subunit">
    <text evidence="7">Homodimer.</text>
</comment>
<keyword evidence="10" id="KW-1185">Reference proteome</keyword>
<dbReference type="InterPro" id="IPR017860">
    <property type="entry name" value="Peptidase_M22_CS"/>
</dbReference>
<dbReference type="GO" id="GO:0072670">
    <property type="term" value="P:mitochondrial tRNA threonylcarbamoyladenosine modification"/>
    <property type="evidence" value="ECO:0007669"/>
    <property type="project" value="TreeGrafter"/>
</dbReference>
<dbReference type="InterPro" id="IPR043129">
    <property type="entry name" value="ATPase_NBD"/>
</dbReference>
<dbReference type="EMBL" id="LFZN01000038">
    <property type="protein sequence ID" value="KXT02707.1"/>
    <property type="molecule type" value="Genomic_DNA"/>
</dbReference>
<dbReference type="GO" id="GO:0005739">
    <property type="term" value="C:mitochondrion"/>
    <property type="evidence" value="ECO:0007669"/>
    <property type="project" value="UniProtKB-SubCell"/>
</dbReference>
<dbReference type="InterPro" id="IPR022450">
    <property type="entry name" value="TsaD"/>
</dbReference>
<feature type="domain" description="Gcp-like" evidence="8">
    <location>
        <begin position="69"/>
        <end position="401"/>
    </location>
</feature>
<dbReference type="EC" id="2.3.1.234" evidence="1"/>
<dbReference type="Pfam" id="PF00814">
    <property type="entry name" value="TsaD"/>
    <property type="match status" value="1"/>
</dbReference>
<protein>
    <recommendedName>
        <fullName evidence="1">N(6)-L-threonylcarbamoyladenine synthase</fullName>
        <ecNumber evidence="1">2.3.1.234</ecNumber>
    </recommendedName>
</protein>
<comment type="subcellular location">
    <subcellularLocation>
        <location evidence="7">Mitochondrion</location>
    </subcellularLocation>
</comment>
<evidence type="ECO:0000259" key="8">
    <source>
        <dbReference type="Pfam" id="PF00814"/>
    </source>
</evidence>
<evidence type="ECO:0000256" key="3">
    <source>
        <dbReference type="ARBA" id="ARBA00022694"/>
    </source>
</evidence>
<dbReference type="Gene3D" id="3.30.420.40">
    <property type="match status" value="2"/>
</dbReference>
<dbReference type="HAMAP" id="MF_01445">
    <property type="entry name" value="TsaD"/>
    <property type="match status" value="1"/>
</dbReference>
<evidence type="ECO:0000313" key="9">
    <source>
        <dbReference type="EMBL" id="KXT02707.1"/>
    </source>
</evidence>
<keyword evidence="4 7" id="KW-0479">Metal-binding</keyword>